<protein>
    <submittedName>
        <fullName evidence="2">Uncharacterized protein</fullName>
    </submittedName>
</protein>
<dbReference type="OrthoDB" id="9984976at2"/>
<name>A0A023DJH4_9BACL</name>
<dbReference type="Proteomes" id="UP000023561">
    <property type="component" value="Unassembled WGS sequence"/>
</dbReference>
<accession>A0A023DJH4</accession>
<keyword evidence="3" id="KW-1185">Reference proteome</keyword>
<gene>
    <name evidence="2" type="ORF">GCA01S_069_00090</name>
</gene>
<organism evidence="2 3">
    <name type="scientific">Parageobacillus caldoxylosilyticus NBRC 107762</name>
    <dbReference type="NCBI Taxonomy" id="1220594"/>
    <lineage>
        <taxon>Bacteria</taxon>
        <taxon>Bacillati</taxon>
        <taxon>Bacillota</taxon>
        <taxon>Bacilli</taxon>
        <taxon>Bacillales</taxon>
        <taxon>Anoxybacillaceae</taxon>
        <taxon>Saccharococcus</taxon>
    </lineage>
</organism>
<keyword evidence="1" id="KW-0812">Transmembrane</keyword>
<feature type="transmembrane region" description="Helical" evidence="1">
    <location>
        <begin position="52"/>
        <end position="76"/>
    </location>
</feature>
<dbReference type="EMBL" id="BAWO01000069">
    <property type="protein sequence ID" value="GAJ41417.1"/>
    <property type="molecule type" value="Genomic_DNA"/>
</dbReference>
<reference evidence="2 3" key="1">
    <citation type="submission" date="2014-04" db="EMBL/GenBank/DDBJ databases">
        <title>Whole genome shotgun sequence of Geobacillus caldoxylosilyticus NBRC 107762.</title>
        <authorList>
            <person name="Hosoyama A."/>
            <person name="Hosoyama Y."/>
            <person name="Katano-Makiyama Y."/>
            <person name="Tsuchikane K."/>
            <person name="Ohji S."/>
            <person name="Ichikawa N."/>
            <person name="Yamazoe A."/>
            <person name="Fujita N."/>
        </authorList>
    </citation>
    <scope>NUCLEOTIDE SEQUENCE [LARGE SCALE GENOMIC DNA]</scope>
    <source>
        <strain evidence="2 3">NBRC 107762</strain>
    </source>
</reference>
<proteinExistence type="predicted"/>
<dbReference type="RefSeq" id="WP_042411677.1">
    <property type="nucleotide sequence ID" value="NZ_BAWO01000069.1"/>
</dbReference>
<dbReference type="AlphaFoldDB" id="A0A023DJH4"/>
<keyword evidence="1" id="KW-0472">Membrane</keyword>
<keyword evidence="1" id="KW-1133">Transmembrane helix</keyword>
<sequence>MIVLGVVLPVLGAGLSPFAVYEWREEWKQWKESEDKKCIVPLEMLFLQPIRWAVFPFLLFPSLLFIASGIVLIYLLN</sequence>
<evidence type="ECO:0000313" key="2">
    <source>
        <dbReference type="EMBL" id="GAJ41417.1"/>
    </source>
</evidence>
<evidence type="ECO:0000313" key="3">
    <source>
        <dbReference type="Proteomes" id="UP000023561"/>
    </source>
</evidence>
<evidence type="ECO:0000256" key="1">
    <source>
        <dbReference type="SAM" id="Phobius"/>
    </source>
</evidence>
<comment type="caution">
    <text evidence="2">The sequence shown here is derived from an EMBL/GenBank/DDBJ whole genome shotgun (WGS) entry which is preliminary data.</text>
</comment>